<reference evidence="2" key="1">
    <citation type="submission" date="2016-10" db="EMBL/GenBank/DDBJ databases">
        <authorList>
            <person name="Varghese N."/>
            <person name="Submissions S."/>
        </authorList>
    </citation>
    <scope>NUCLEOTIDE SEQUENCE [LARGE SCALE GENOMIC DNA]</scope>
    <source>
        <strain evidence="2">DSM 27839</strain>
    </source>
</reference>
<gene>
    <name evidence="1" type="ORF">SAMN05444358_103332</name>
</gene>
<dbReference type="RefSeq" id="WP_074737109.1">
    <property type="nucleotide sequence ID" value="NZ_FNNP01000003.1"/>
</dbReference>
<keyword evidence="2" id="KW-1185">Reference proteome</keyword>
<accession>A0A1H2ZQF0</accession>
<evidence type="ECO:0000313" key="1">
    <source>
        <dbReference type="EMBL" id="SDX19720.1"/>
    </source>
</evidence>
<dbReference type="Proteomes" id="UP000183400">
    <property type="component" value="Unassembled WGS sequence"/>
</dbReference>
<organism evidence="1 2">
    <name type="scientific">Ruegeria halocynthiae</name>
    <dbReference type="NCBI Taxonomy" id="985054"/>
    <lineage>
        <taxon>Bacteria</taxon>
        <taxon>Pseudomonadati</taxon>
        <taxon>Pseudomonadota</taxon>
        <taxon>Alphaproteobacteria</taxon>
        <taxon>Rhodobacterales</taxon>
        <taxon>Roseobacteraceae</taxon>
        <taxon>Ruegeria</taxon>
    </lineage>
</organism>
<name>A0A1H2ZQF0_9RHOB</name>
<dbReference type="EMBL" id="FNNP01000003">
    <property type="protein sequence ID" value="SDX19720.1"/>
    <property type="molecule type" value="Genomic_DNA"/>
</dbReference>
<dbReference type="STRING" id="985054.SAMN05444358_103332"/>
<dbReference type="AlphaFoldDB" id="A0A1H2ZQF0"/>
<evidence type="ECO:0000313" key="2">
    <source>
        <dbReference type="Proteomes" id="UP000183400"/>
    </source>
</evidence>
<proteinExistence type="predicted"/>
<dbReference type="OrthoDB" id="7906710at2"/>
<sequence>MSDAFDYDDIRGSVEKHLAKDKLGWIQIVTECFEEIKEHCDSEEKTYPPVSQIKQKYGALRIYLGCAIEDPFIQSSFEEAAQKADRSCERCGNVSRPQCIGVWYANLCCWHAHEAAVERLKKFPKVGLNLRSKSTALQCLSCGYHGQIAWGVSGHRCPACVSKGW</sequence>
<protein>
    <submittedName>
        <fullName evidence="1">Uncharacterized protein</fullName>
    </submittedName>
</protein>